<dbReference type="AlphaFoldDB" id="A0AA86MEY4"/>
<evidence type="ECO:0000313" key="1">
    <source>
        <dbReference type="EMBL" id="BET27536.1"/>
    </source>
</evidence>
<name>A0AA86MEY4_9BURK</name>
<gene>
    <name evidence="1" type="ORF">RGQ30_30370</name>
</gene>
<accession>A0AA86MEY4</accession>
<dbReference type="EMBL" id="AP028947">
    <property type="protein sequence ID" value="BET27536.1"/>
    <property type="molecule type" value="Genomic_DNA"/>
</dbReference>
<dbReference type="KEGG" id="lto:RGQ30_30370"/>
<sequence>MPYPPDQSKKLSVDYFQLLQTRSVFELEDQPDQELLQFPEFIAVSVTNIEQQQQHLLKLSALTLDTTIIHSRPQEWEQKFNVKSADDIRKIIEHYRSIPTRLHRWQFQSASLINQNDNLIIPIQTRMKIGLGMVLKGFFPSFFKRWSLNVTDQVLRFVEMTEPMEQSMWNEVHEWMGKEMKALFEEICQQHAESDIDIDLDTDLFTEEESYAVDVDQLYGGSNA</sequence>
<organism evidence="1 2">
    <name type="scientific">Limnobacter thiooxidans</name>
    <dbReference type="NCBI Taxonomy" id="131080"/>
    <lineage>
        <taxon>Bacteria</taxon>
        <taxon>Pseudomonadati</taxon>
        <taxon>Pseudomonadota</taxon>
        <taxon>Betaproteobacteria</taxon>
        <taxon>Burkholderiales</taxon>
        <taxon>Burkholderiaceae</taxon>
        <taxon>Limnobacter</taxon>
    </lineage>
</organism>
<dbReference type="Proteomes" id="UP001329151">
    <property type="component" value="Chromosome"/>
</dbReference>
<proteinExistence type="predicted"/>
<reference evidence="1 2" key="1">
    <citation type="submission" date="2023-10" db="EMBL/GenBank/DDBJ databases">
        <title>Complete Genome Sequence of Limnobacter thiooxidans CS-K2T, Isolated from freshwater lake sediments in Bavaria, Germany.</title>
        <authorList>
            <person name="Naruki M."/>
            <person name="Watanabe A."/>
            <person name="Warashina T."/>
            <person name="Morita T."/>
            <person name="Arakawa K."/>
        </authorList>
    </citation>
    <scope>NUCLEOTIDE SEQUENCE [LARGE SCALE GENOMIC DNA]</scope>
    <source>
        <strain evidence="1 2">CS-K2</strain>
    </source>
</reference>
<protein>
    <submittedName>
        <fullName evidence="1">Uncharacterized protein</fullName>
    </submittedName>
</protein>
<evidence type="ECO:0000313" key="2">
    <source>
        <dbReference type="Proteomes" id="UP001329151"/>
    </source>
</evidence>
<keyword evidence="2" id="KW-1185">Reference proteome</keyword>